<dbReference type="Proteomes" id="UP001295423">
    <property type="component" value="Unassembled WGS sequence"/>
</dbReference>
<organism evidence="2 3">
    <name type="scientific">Cylindrotheca closterium</name>
    <dbReference type="NCBI Taxonomy" id="2856"/>
    <lineage>
        <taxon>Eukaryota</taxon>
        <taxon>Sar</taxon>
        <taxon>Stramenopiles</taxon>
        <taxon>Ochrophyta</taxon>
        <taxon>Bacillariophyta</taxon>
        <taxon>Bacillariophyceae</taxon>
        <taxon>Bacillariophycidae</taxon>
        <taxon>Bacillariales</taxon>
        <taxon>Bacillariaceae</taxon>
        <taxon>Cylindrotheca</taxon>
    </lineage>
</organism>
<name>A0AAD2PWW1_9STRA</name>
<feature type="region of interest" description="Disordered" evidence="1">
    <location>
        <begin position="351"/>
        <end position="383"/>
    </location>
</feature>
<dbReference type="EMBL" id="CAKOGP040002127">
    <property type="protein sequence ID" value="CAJ1963057.1"/>
    <property type="molecule type" value="Genomic_DNA"/>
</dbReference>
<evidence type="ECO:0000313" key="2">
    <source>
        <dbReference type="EMBL" id="CAJ1963057.1"/>
    </source>
</evidence>
<sequence>MELVSLPALRVYWSSKDRLSKQSIREVDWISLARAMKALPANLQRWTPKHIFGMTGVGKFLAIWNRSTKSSCPRCSSCPVEDHLHVPRCSAPTAAAEWSKRHLAFRTWMQTQQTAPEIEAFEYLKTVRQPSLGVPNVRACEDDTDFLFEDMDSELDFEEMLSGDDLFTKIAAMADRKQVDLEDLPTAERTLQATTQNDRMLRYKRINQYFFMDTFLAAKNGGRSTRSGTNSTPAPTTGAANQPVSPATPTVGNTAGTPANATVPPGLLLQALKRGKVAKICPFDASAFLGLLDNDDSDADDEEDNIKIHGQKANWDIYYFRSHFVQKEQAKMVQSCPFFAPFLGIPDDSDGAIKSVSDDEEDKAIRKVSSARAPSPMDLQGAVEDKPFQHYADKF</sequence>
<comment type="caution">
    <text evidence="2">The sequence shown here is derived from an EMBL/GenBank/DDBJ whole genome shotgun (WGS) entry which is preliminary data.</text>
</comment>
<reference evidence="2" key="1">
    <citation type="submission" date="2023-08" db="EMBL/GenBank/DDBJ databases">
        <authorList>
            <person name="Audoor S."/>
            <person name="Bilcke G."/>
        </authorList>
    </citation>
    <scope>NUCLEOTIDE SEQUENCE</scope>
</reference>
<evidence type="ECO:0000313" key="3">
    <source>
        <dbReference type="Proteomes" id="UP001295423"/>
    </source>
</evidence>
<proteinExistence type="predicted"/>
<protein>
    <submittedName>
        <fullName evidence="2">Uncharacterized protein</fullName>
    </submittedName>
</protein>
<accession>A0AAD2PWW1</accession>
<feature type="region of interest" description="Disordered" evidence="1">
    <location>
        <begin position="221"/>
        <end position="260"/>
    </location>
</feature>
<feature type="compositionally biased region" description="Polar residues" evidence="1">
    <location>
        <begin position="222"/>
        <end position="260"/>
    </location>
</feature>
<keyword evidence="3" id="KW-1185">Reference proteome</keyword>
<gene>
    <name evidence="2" type="ORF">CYCCA115_LOCUS19988</name>
</gene>
<evidence type="ECO:0000256" key="1">
    <source>
        <dbReference type="SAM" id="MobiDB-lite"/>
    </source>
</evidence>
<dbReference type="AlphaFoldDB" id="A0AAD2PWW1"/>